<dbReference type="EMBL" id="VSSQ01001172">
    <property type="protein sequence ID" value="MPM05865.1"/>
    <property type="molecule type" value="Genomic_DNA"/>
</dbReference>
<sequence>MKDIPEQFTKQIRSFNRYYTGVIGAVNQSVLNSPFSLAEARVLYEIKHNESPTASVINVQLGLDPGYLSRIIRRFEHDELLEKERSPLDGRAYILRLTPRGEHVLTALEKASDQRASELLTPMPKTDVEALLRSMETIRGILSNDPRDVTVRTAKPGELGIVASQHMDFYMKEYDLDSSFEYYLFEGMARFLKNREAGKGGLWVADHNGTVVGSIAIDHEDDTTAKLRWLLVHPEFRGMGIGRRLMDEAMEFCRLNLYKRIFLWTFSELREARHLYEMYGFSPTEEAKHVIWGREITEERWDYLLFDPEEEEA</sequence>
<dbReference type="SUPFAM" id="SSF55729">
    <property type="entry name" value="Acyl-CoA N-acyltransferases (Nat)"/>
    <property type="match status" value="1"/>
</dbReference>
<keyword evidence="1" id="KW-0808">Transferase</keyword>
<feature type="domain" description="HTH marR-type" evidence="2">
    <location>
        <begin position="5"/>
        <end position="140"/>
    </location>
</feature>
<dbReference type="SMART" id="SM00347">
    <property type="entry name" value="HTH_MARR"/>
    <property type="match status" value="1"/>
</dbReference>
<dbReference type="PROSITE" id="PS50995">
    <property type="entry name" value="HTH_MARR_2"/>
    <property type="match status" value="1"/>
</dbReference>
<dbReference type="GO" id="GO:0008080">
    <property type="term" value="F:N-acetyltransferase activity"/>
    <property type="evidence" value="ECO:0007669"/>
    <property type="project" value="InterPro"/>
</dbReference>
<gene>
    <name evidence="4" type="ORF">SDC9_52160</name>
</gene>
<dbReference type="SUPFAM" id="SSF46785">
    <property type="entry name" value="Winged helix' DNA-binding domain"/>
    <property type="match status" value="1"/>
</dbReference>
<evidence type="ECO:0000313" key="4">
    <source>
        <dbReference type="EMBL" id="MPM05865.1"/>
    </source>
</evidence>
<dbReference type="InterPro" id="IPR000835">
    <property type="entry name" value="HTH_MarR-typ"/>
</dbReference>
<dbReference type="PANTHER" id="PTHR13947:SF37">
    <property type="entry name" value="LD18367P"/>
    <property type="match status" value="1"/>
</dbReference>
<feature type="domain" description="N-acetyltransferase" evidence="3">
    <location>
        <begin position="149"/>
        <end position="303"/>
    </location>
</feature>
<dbReference type="PANTHER" id="PTHR13947">
    <property type="entry name" value="GNAT FAMILY N-ACETYLTRANSFERASE"/>
    <property type="match status" value="1"/>
</dbReference>
<evidence type="ECO:0000256" key="1">
    <source>
        <dbReference type="ARBA" id="ARBA00022679"/>
    </source>
</evidence>
<evidence type="ECO:0000259" key="3">
    <source>
        <dbReference type="PROSITE" id="PS51186"/>
    </source>
</evidence>
<comment type="caution">
    <text evidence="4">The sequence shown here is derived from an EMBL/GenBank/DDBJ whole genome shotgun (WGS) entry which is preliminary data.</text>
</comment>
<dbReference type="Gene3D" id="3.40.630.30">
    <property type="match status" value="1"/>
</dbReference>
<dbReference type="Pfam" id="PF00583">
    <property type="entry name" value="Acetyltransf_1"/>
    <property type="match status" value="1"/>
</dbReference>
<name>A0A644WPQ7_9ZZZZ</name>
<dbReference type="InterPro" id="IPR036388">
    <property type="entry name" value="WH-like_DNA-bd_sf"/>
</dbReference>
<protein>
    <submittedName>
        <fullName evidence="4">Uncharacterized protein</fullName>
    </submittedName>
</protein>
<accession>A0A644WPQ7</accession>
<proteinExistence type="predicted"/>
<dbReference type="AlphaFoldDB" id="A0A644WPQ7"/>
<dbReference type="InterPro" id="IPR050769">
    <property type="entry name" value="NAT_camello-type"/>
</dbReference>
<reference evidence="4" key="1">
    <citation type="submission" date="2019-08" db="EMBL/GenBank/DDBJ databases">
        <authorList>
            <person name="Kucharzyk K."/>
            <person name="Murdoch R.W."/>
            <person name="Higgins S."/>
            <person name="Loffler F."/>
        </authorList>
    </citation>
    <scope>NUCLEOTIDE SEQUENCE</scope>
</reference>
<dbReference type="InterPro" id="IPR000182">
    <property type="entry name" value="GNAT_dom"/>
</dbReference>
<dbReference type="PROSITE" id="PS51186">
    <property type="entry name" value="GNAT"/>
    <property type="match status" value="1"/>
</dbReference>
<dbReference type="GO" id="GO:0003700">
    <property type="term" value="F:DNA-binding transcription factor activity"/>
    <property type="evidence" value="ECO:0007669"/>
    <property type="project" value="InterPro"/>
</dbReference>
<dbReference type="Pfam" id="PF12802">
    <property type="entry name" value="MarR_2"/>
    <property type="match status" value="1"/>
</dbReference>
<dbReference type="CDD" id="cd04301">
    <property type="entry name" value="NAT_SF"/>
    <property type="match status" value="1"/>
</dbReference>
<organism evidence="4">
    <name type="scientific">bioreactor metagenome</name>
    <dbReference type="NCBI Taxonomy" id="1076179"/>
    <lineage>
        <taxon>unclassified sequences</taxon>
        <taxon>metagenomes</taxon>
        <taxon>ecological metagenomes</taxon>
    </lineage>
</organism>
<dbReference type="InterPro" id="IPR036390">
    <property type="entry name" value="WH_DNA-bd_sf"/>
</dbReference>
<dbReference type="Gene3D" id="1.10.10.10">
    <property type="entry name" value="Winged helix-like DNA-binding domain superfamily/Winged helix DNA-binding domain"/>
    <property type="match status" value="1"/>
</dbReference>
<evidence type="ECO:0000259" key="2">
    <source>
        <dbReference type="PROSITE" id="PS50995"/>
    </source>
</evidence>
<dbReference type="InterPro" id="IPR016181">
    <property type="entry name" value="Acyl_CoA_acyltransferase"/>
</dbReference>